<dbReference type="InterPro" id="IPR036390">
    <property type="entry name" value="WH_DNA-bd_sf"/>
</dbReference>
<dbReference type="Pfam" id="PF21205">
    <property type="entry name" value="Rep3_C"/>
    <property type="match status" value="1"/>
</dbReference>
<dbReference type="Gene3D" id="1.10.10.10">
    <property type="entry name" value="Winged helix-like DNA-binding domain superfamily/Winged helix DNA-binding domain"/>
    <property type="match status" value="1"/>
</dbReference>
<protein>
    <submittedName>
        <fullName evidence="1">Initiator RepB protein</fullName>
    </submittedName>
</protein>
<organism evidence="1 2">
    <name type="scientific">Caballeronia hypogeia</name>
    <dbReference type="NCBI Taxonomy" id="1777140"/>
    <lineage>
        <taxon>Bacteria</taxon>
        <taxon>Pseudomonadati</taxon>
        <taxon>Pseudomonadota</taxon>
        <taxon>Betaproteobacteria</taxon>
        <taxon>Burkholderiales</taxon>
        <taxon>Burkholderiaceae</taxon>
        <taxon>Caballeronia</taxon>
    </lineage>
</organism>
<dbReference type="RefSeq" id="WP_061170129.1">
    <property type="nucleotide sequence ID" value="NZ_FCOA02000020.1"/>
</dbReference>
<name>A0A158CAK7_9BURK</name>
<gene>
    <name evidence="1" type="ORF">AWB79_05028</name>
</gene>
<evidence type="ECO:0000313" key="2">
    <source>
        <dbReference type="Proteomes" id="UP000054851"/>
    </source>
</evidence>
<dbReference type="SUPFAM" id="SSF46785">
    <property type="entry name" value="Winged helix' DNA-binding domain"/>
    <property type="match status" value="1"/>
</dbReference>
<dbReference type="EMBL" id="FCOA02000020">
    <property type="protein sequence ID" value="SAK79398.1"/>
    <property type="molecule type" value="Genomic_DNA"/>
</dbReference>
<accession>A0A158CAK7</accession>
<sequence>MASSVERTVTPLQYALDLFVENAPAGTAIDAISSDKDIGYQKNNVFARIIGLGLSARRFVDAAYFIVAQEREISEAYDVSLSFFKWLMRYDSHNKKHFSSVIRSVKSSMLEVTSAPTVSVDSKGRMTDISRDVSDGDEDAVDVEDVDQDVEAGEVPVNDEDGDWLELIGRVSVRNGRIRFRVPVELQRLIKDPESSYWTSLLTTSKFKLIYARAIYDHVLPAVPGGMTEWLSLELIRNLPGKSWANNAEFKYFKRDYLEPAVRQINDLSDIEMSYETRAGTPGSRKKDQIRFRLKRKEASAAAQADMMESAALYLTLHKEFGLDAKQFLQIRENRHVWTDARIEQAIDYTRFRIAKGDVIRRASSYLMKALAEDYRVATADRDVELRRSQRESQEEGKKTRQVAVAESVAAADAAADQQRQDEKGAARKFFDAAEKKARDELVRKFVAASTIGQRAITRQGLKPAEVNGTNIMRWPSVADTFTSFVAGELRKAAREASRRG</sequence>
<reference evidence="1" key="1">
    <citation type="submission" date="2016-01" db="EMBL/GenBank/DDBJ databases">
        <authorList>
            <person name="Peeters C."/>
        </authorList>
    </citation>
    <scope>NUCLEOTIDE SEQUENCE</scope>
    <source>
        <strain evidence="1">LMG 29322</strain>
    </source>
</reference>
<dbReference type="Proteomes" id="UP000054851">
    <property type="component" value="Unassembled WGS sequence"/>
</dbReference>
<dbReference type="InterPro" id="IPR036388">
    <property type="entry name" value="WH-like_DNA-bd_sf"/>
</dbReference>
<comment type="caution">
    <text evidence="1">The sequence shown here is derived from an EMBL/GenBank/DDBJ whole genome shotgun (WGS) entry which is preliminary data.</text>
</comment>
<dbReference type="AlphaFoldDB" id="A0A158CAK7"/>
<evidence type="ECO:0000313" key="1">
    <source>
        <dbReference type="EMBL" id="SAK79398.1"/>
    </source>
</evidence>
<proteinExistence type="predicted"/>
<keyword evidence="2" id="KW-1185">Reference proteome</keyword>
<dbReference type="OrthoDB" id="8950340at2"/>